<reference evidence="4 5" key="1">
    <citation type="submission" date="2019-04" db="EMBL/GenBank/DDBJ databases">
        <title>Friends and foes A comparative genomics study of 23 Aspergillus species from section Flavi.</title>
        <authorList>
            <consortium name="DOE Joint Genome Institute"/>
            <person name="Kjaerbolling I."/>
            <person name="Vesth T."/>
            <person name="Frisvad J.C."/>
            <person name="Nybo J.L."/>
            <person name="Theobald S."/>
            <person name="Kildgaard S."/>
            <person name="Isbrandt T."/>
            <person name="Kuo A."/>
            <person name="Sato A."/>
            <person name="Lyhne E.K."/>
            <person name="Kogle M.E."/>
            <person name="Wiebenga A."/>
            <person name="Kun R.S."/>
            <person name="Lubbers R.J."/>
            <person name="Makela M.R."/>
            <person name="Barry K."/>
            <person name="Chovatia M."/>
            <person name="Clum A."/>
            <person name="Daum C."/>
            <person name="Haridas S."/>
            <person name="He G."/>
            <person name="LaButti K."/>
            <person name="Lipzen A."/>
            <person name="Mondo S."/>
            <person name="Riley R."/>
            <person name="Salamov A."/>
            <person name="Simmons B.A."/>
            <person name="Magnuson J.K."/>
            <person name="Henrissat B."/>
            <person name="Mortensen U.H."/>
            <person name="Larsen T.O."/>
            <person name="Devries R.P."/>
            <person name="Grigoriev I.V."/>
            <person name="Machida M."/>
            <person name="Baker S.E."/>
            <person name="Andersen M.R."/>
        </authorList>
    </citation>
    <scope>NUCLEOTIDE SEQUENCE [LARGE SCALE GENOMIC DNA]</scope>
    <source>
        <strain evidence="4 5">IBT 18842</strain>
    </source>
</reference>
<dbReference type="EMBL" id="ML742118">
    <property type="protein sequence ID" value="KAE8149601.1"/>
    <property type="molecule type" value="Genomic_DNA"/>
</dbReference>
<keyword evidence="5" id="KW-1185">Reference proteome</keyword>
<gene>
    <name evidence="4" type="ORF">BDV25DRAFT_140642</name>
</gene>
<sequence length="197" mass="21344">MASVWTDPTSHPRSINLSWTDESNSTKPPKQPRVAVNIYSTGGPSVGRTAEGGNGAGGFATGGSAAIGDGTTFVPLPADLENKYAALSDRLNRLEEMYARSQNQEIQVDSGTWNTMKVRSFDKPCRETKGSVDFTARFMSAPKVVVSLQCVDVSKEANFRANAFATDVDQWGFTIHADSWHDTEIYSCGVTWVAVGR</sequence>
<dbReference type="Proteomes" id="UP000325780">
    <property type="component" value="Unassembled WGS sequence"/>
</dbReference>
<protein>
    <recommendedName>
        <fullName evidence="3">H-type lectin domain-containing protein</fullName>
    </recommendedName>
</protein>
<evidence type="ECO:0000313" key="5">
    <source>
        <dbReference type="Proteomes" id="UP000325780"/>
    </source>
</evidence>
<dbReference type="AlphaFoldDB" id="A0A5N6TU41"/>
<dbReference type="GO" id="GO:0007155">
    <property type="term" value="P:cell adhesion"/>
    <property type="evidence" value="ECO:0007669"/>
    <property type="project" value="InterPro"/>
</dbReference>
<dbReference type="InterPro" id="IPR019019">
    <property type="entry name" value="H-type_lectin_domain"/>
</dbReference>
<feature type="compositionally biased region" description="Polar residues" evidence="2">
    <location>
        <begin position="1"/>
        <end position="28"/>
    </location>
</feature>
<organism evidence="4 5">
    <name type="scientific">Aspergillus avenaceus</name>
    <dbReference type="NCBI Taxonomy" id="36643"/>
    <lineage>
        <taxon>Eukaryota</taxon>
        <taxon>Fungi</taxon>
        <taxon>Dikarya</taxon>
        <taxon>Ascomycota</taxon>
        <taxon>Pezizomycotina</taxon>
        <taxon>Eurotiomycetes</taxon>
        <taxon>Eurotiomycetidae</taxon>
        <taxon>Eurotiales</taxon>
        <taxon>Aspergillaceae</taxon>
        <taxon>Aspergillus</taxon>
        <taxon>Aspergillus subgen. Circumdati</taxon>
    </lineage>
</organism>
<keyword evidence="1" id="KW-0175">Coiled coil</keyword>
<evidence type="ECO:0000259" key="3">
    <source>
        <dbReference type="Pfam" id="PF09458"/>
    </source>
</evidence>
<name>A0A5N6TU41_ASPAV</name>
<dbReference type="SUPFAM" id="SSF141086">
    <property type="entry name" value="Agglutinin HPA-like"/>
    <property type="match status" value="1"/>
</dbReference>
<dbReference type="InterPro" id="IPR037221">
    <property type="entry name" value="H-type_lectin_dom_sf"/>
</dbReference>
<feature type="domain" description="H-type lectin" evidence="3">
    <location>
        <begin position="131"/>
        <end position="195"/>
    </location>
</feature>
<evidence type="ECO:0000256" key="1">
    <source>
        <dbReference type="SAM" id="Coils"/>
    </source>
</evidence>
<accession>A0A5N6TU41</accession>
<dbReference type="Pfam" id="PF09458">
    <property type="entry name" value="H_lectin"/>
    <property type="match status" value="1"/>
</dbReference>
<feature type="region of interest" description="Disordered" evidence="2">
    <location>
        <begin position="1"/>
        <end position="33"/>
    </location>
</feature>
<evidence type="ECO:0000313" key="4">
    <source>
        <dbReference type="EMBL" id="KAE8149601.1"/>
    </source>
</evidence>
<proteinExistence type="predicted"/>
<dbReference type="GO" id="GO:0030246">
    <property type="term" value="F:carbohydrate binding"/>
    <property type="evidence" value="ECO:0007669"/>
    <property type="project" value="InterPro"/>
</dbReference>
<evidence type="ECO:0000256" key="2">
    <source>
        <dbReference type="SAM" id="MobiDB-lite"/>
    </source>
</evidence>
<dbReference type="Gene3D" id="2.60.40.2080">
    <property type="match status" value="1"/>
</dbReference>
<feature type="coiled-coil region" evidence="1">
    <location>
        <begin position="77"/>
        <end position="104"/>
    </location>
</feature>
<dbReference type="OrthoDB" id="291007at2759"/>